<dbReference type="InterPro" id="IPR036927">
    <property type="entry name" value="Cyt_c_oxase-like_su1_sf"/>
</dbReference>
<keyword evidence="11" id="KW-1185">Reference proteome</keyword>
<comment type="caution">
    <text evidence="10">The sequence shown here is derived from an EMBL/GenBank/DDBJ whole genome shotgun (WGS) entry which is preliminary data.</text>
</comment>
<evidence type="ECO:0000313" key="10">
    <source>
        <dbReference type="EMBL" id="NKE72011.1"/>
    </source>
</evidence>
<dbReference type="AlphaFoldDB" id="A0A7X6IBQ1"/>
<keyword evidence="2" id="KW-0679">Respiratory chain</keyword>
<organism evidence="10 11">
    <name type="scientific">Candidatus Manganitrophus noduliformans</name>
    <dbReference type="NCBI Taxonomy" id="2606439"/>
    <lineage>
        <taxon>Bacteria</taxon>
        <taxon>Pseudomonadati</taxon>
        <taxon>Nitrospirota</taxon>
        <taxon>Nitrospiria</taxon>
        <taxon>Candidatus Troglogloeales</taxon>
        <taxon>Candidatus Manganitrophaceae</taxon>
        <taxon>Candidatus Manganitrophus</taxon>
    </lineage>
</organism>
<dbReference type="PANTHER" id="PTHR10422">
    <property type="entry name" value="CYTOCHROME C OXIDASE SUBUNIT 1"/>
    <property type="match status" value="1"/>
</dbReference>
<evidence type="ECO:0000256" key="7">
    <source>
        <dbReference type="SAM" id="Phobius"/>
    </source>
</evidence>
<feature type="transmembrane region" description="Helical" evidence="7">
    <location>
        <begin position="49"/>
        <end position="71"/>
    </location>
</feature>
<keyword evidence="7" id="KW-0472">Membrane</keyword>
<dbReference type="PROSITE" id="PS51007">
    <property type="entry name" value="CYTC"/>
    <property type="match status" value="2"/>
</dbReference>
<evidence type="ECO:0000256" key="2">
    <source>
        <dbReference type="ARBA" id="ARBA00022660"/>
    </source>
</evidence>
<protein>
    <submittedName>
        <fullName evidence="10">C-type cytochrome</fullName>
    </submittedName>
</protein>
<feature type="transmembrane region" description="Helical" evidence="7">
    <location>
        <begin position="160"/>
        <end position="181"/>
    </location>
</feature>
<dbReference type="InterPro" id="IPR000883">
    <property type="entry name" value="Cyt_C_Oxase_1"/>
</dbReference>
<feature type="transmembrane region" description="Helical" evidence="7">
    <location>
        <begin position="125"/>
        <end position="148"/>
    </location>
</feature>
<dbReference type="GO" id="GO:0004129">
    <property type="term" value="F:cytochrome-c oxidase activity"/>
    <property type="evidence" value="ECO:0007669"/>
    <property type="project" value="InterPro"/>
</dbReference>
<dbReference type="InterPro" id="IPR036909">
    <property type="entry name" value="Cyt_c-like_dom_sf"/>
</dbReference>
<dbReference type="GO" id="GO:0046872">
    <property type="term" value="F:metal ion binding"/>
    <property type="evidence" value="ECO:0007669"/>
    <property type="project" value="UniProtKB-KW"/>
</dbReference>
<feature type="transmembrane region" description="Helical" evidence="7">
    <location>
        <begin position="91"/>
        <end position="113"/>
    </location>
</feature>
<dbReference type="GO" id="GO:0020037">
    <property type="term" value="F:heme binding"/>
    <property type="evidence" value="ECO:0007669"/>
    <property type="project" value="InterPro"/>
</dbReference>
<dbReference type="GO" id="GO:0015990">
    <property type="term" value="P:electron transport coupled proton transport"/>
    <property type="evidence" value="ECO:0007669"/>
    <property type="project" value="TreeGrafter"/>
</dbReference>
<feature type="domain" description="Cytochrome c" evidence="9">
    <location>
        <begin position="825"/>
        <end position="925"/>
    </location>
</feature>
<evidence type="ECO:0000256" key="5">
    <source>
        <dbReference type="PROSITE-ProRule" id="PRU00433"/>
    </source>
</evidence>
<feature type="region of interest" description="Disordered" evidence="6">
    <location>
        <begin position="486"/>
        <end position="507"/>
    </location>
</feature>
<keyword evidence="3 5" id="KW-0479">Metal-binding</keyword>
<proteinExistence type="predicted"/>
<dbReference type="EMBL" id="VTOW01000003">
    <property type="protein sequence ID" value="NKE72011.1"/>
    <property type="molecule type" value="Genomic_DNA"/>
</dbReference>
<dbReference type="GO" id="GO:0009060">
    <property type="term" value="P:aerobic respiration"/>
    <property type="evidence" value="ECO:0007669"/>
    <property type="project" value="InterPro"/>
</dbReference>
<accession>A0A7X6IBQ1</accession>
<feature type="transmembrane region" description="Helical" evidence="7">
    <location>
        <begin position="514"/>
        <end position="534"/>
    </location>
</feature>
<dbReference type="SUPFAM" id="SSF81442">
    <property type="entry name" value="Cytochrome c oxidase subunit I-like"/>
    <property type="match status" value="1"/>
</dbReference>
<sequence length="947" mass="107013">MRSCFCSLRNKQPCHSPFGAGEVDSQEMPEEREVYQEETLVNHDLVKRWAYATLVWLTLYPIVGVILSIKFHHPNFLNEISWFSFGRLRPVHVNGVIFGAFSTGFIALLYYFVPRICGVRLYKEQWGYLTFWLWNAAILLGSLTLMAGFNKGIEAGEYPVWVGVLIMIVLVMTTLQVYGTVFRRRERRVYVALWYAMAALIWTAMNYPLGNFILPFWINGVNSAALHGLYLHYVVGLWITPAGLALIYFFLPSSVRNPLYSHKLSLIGFWSIAFLYPFLGIHHYLYSPIAEWTQTVAIAYGILLIIPVWTVTTNFFGTMLGKWHLLAGKRSYDYAAKFLILGAVNYFVGCFQGSVEALRRMQQLTHFNDFTISHSHMTVFGTFVIWVTGGLYYIWPRVTGRELWSWRLASWHFWLVLFGGGMMGVILAAMGFIQGAMLEYGVNFTDSVVEMKPWWEARTLSGMAMDVGMALFFYNLWRSARDGAPIETTPVSPRPTAEARAPMHASGPLERPSAIILIAGVAFFLLAIAIQWLMPIALESNYELPVRTVQGIQILPTDYTEQEKLGRKVYIREGCWYCHSQYVRPVTGEDNRWGPVSQAGEYTYDIPHLFGTRRIGPDLFRVGRKYGDDWHVAHHWEPRAVVSDSIMPSFRWLFNPADANGIPQMSEEGKALIAYLQRLGTQIGDWREEFLPISVNAGTALDPKREVFEIGKRVYARRCIGCHGEKGDGNGPSARFLDPKPRDFTRGIFKFRSTGGGENTLPLDADLYRTVTHGLWGTAMPAWHEISELERASVVQYIKIFSDRWKNEAVPPPITIPPEPPADSASVDRGRAVYAEAGCLGCHGPQGKGDGPLAPILRDVWGNPVRPANFTLPAGAPGGVKLGHDARHLFTVVMTGVGGTPMEAFSKRLTPEQVWDVVYFVRSLYLQAREEFLEKRRVGASAQTARR</sequence>
<reference evidence="10 11" key="1">
    <citation type="journal article" date="2020" name="Nature">
        <title>Bacterial chemolithoautotrophy via manganese oxidation.</title>
        <authorList>
            <person name="Yu H."/>
            <person name="Leadbetter J.R."/>
        </authorList>
    </citation>
    <scope>NUCLEOTIDE SEQUENCE [LARGE SCALE GENOMIC DNA]</scope>
    <source>
        <strain evidence="10 11">Mn-1</strain>
    </source>
</reference>
<evidence type="ECO:0000256" key="6">
    <source>
        <dbReference type="SAM" id="MobiDB-lite"/>
    </source>
</evidence>
<keyword evidence="7" id="KW-0812">Transmembrane</keyword>
<feature type="transmembrane region" description="Helical" evidence="7">
    <location>
        <begin position="338"/>
        <end position="355"/>
    </location>
</feature>
<evidence type="ECO:0000259" key="9">
    <source>
        <dbReference type="PROSITE" id="PS51007"/>
    </source>
</evidence>
<dbReference type="PROSITE" id="PS50855">
    <property type="entry name" value="COX1"/>
    <property type="match status" value="1"/>
</dbReference>
<dbReference type="InterPro" id="IPR009056">
    <property type="entry name" value="Cyt_c-like_dom"/>
</dbReference>
<dbReference type="Gene3D" id="1.20.210.10">
    <property type="entry name" value="Cytochrome c oxidase-like, subunit I domain"/>
    <property type="match status" value="1"/>
</dbReference>
<dbReference type="Pfam" id="PF00034">
    <property type="entry name" value="Cytochrom_C"/>
    <property type="match status" value="1"/>
</dbReference>
<dbReference type="Proteomes" id="UP000534783">
    <property type="component" value="Unassembled WGS sequence"/>
</dbReference>
<gene>
    <name evidence="10" type="ORF">MNODULE_14780</name>
</gene>
<dbReference type="PANTHER" id="PTHR10422:SF29">
    <property type="entry name" value="CYTOCHROME C OXIDASE SUBUNIT 1 HOMOLOG, BACTEROID"/>
    <property type="match status" value="1"/>
</dbReference>
<evidence type="ECO:0000256" key="4">
    <source>
        <dbReference type="ARBA" id="ARBA00023004"/>
    </source>
</evidence>
<dbReference type="Gene3D" id="1.10.760.10">
    <property type="entry name" value="Cytochrome c-like domain"/>
    <property type="match status" value="3"/>
</dbReference>
<evidence type="ECO:0000259" key="8">
    <source>
        <dbReference type="PROSITE" id="PS50855"/>
    </source>
</evidence>
<feature type="transmembrane region" description="Helical" evidence="7">
    <location>
        <begin position="297"/>
        <end position="317"/>
    </location>
</feature>
<keyword evidence="4 5" id="KW-0408">Iron</keyword>
<feature type="transmembrane region" description="Helical" evidence="7">
    <location>
        <begin position="193"/>
        <end position="218"/>
    </location>
</feature>
<dbReference type="InterPro" id="IPR003468">
    <property type="entry name" value="Cyt_c_oxidase_monohaem-su/FixO"/>
</dbReference>
<dbReference type="Pfam" id="PF13442">
    <property type="entry name" value="Cytochrome_CBB3"/>
    <property type="match status" value="1"/>
</dbReference>
<feature type="transmembrane region" description="Helical" evidence="7">
    <location>
        <begin position="415"/>
        <end position="437"/>
    </location>
</feature>
<feature type="domain" description="Cytochrome oxidase subunit I profile" evidence="8">
    <location>
        <begin position="56"/>
        <end position="548"/>
    </location>
</feature>
<dbReference type="GO" id="GO:0016020">
    <property type="term" value="C:membrane"/>
    <property type="evidence" value="ECO:0007669"/>
    <property type="project" value="InterPro"/>
</dbReference>
<dbReference type="GO" id="GO:0022904">
    <property type="term" value="P:respiratory electron transport chain"/>
    <property type="evidence" value="ECO:0007669"/>
    <property type="project" value="TreeGrafter"/>
</dbReference>
<evidence type="ECO:0000256" key="3">
    <source>
        <dbReference type="ARBA" id="ARBA00022723"/>
    </source>
</evidence>
<dbReference type="Pfam" id="PF02433">
    <property type="entry name" value="FixO"/>
    <property type="match status" value="1"/>
</dbReference>
<feature type="transmembrane region" description="Helical" evidence="7">
    <location>
        <begin position="230"/>
        <end position="251"/>
    </location>
</feature>
<dbReference type="Pfam" id="PF00115">
    <property type="entry name" value="COX1"/>
    <property type="match status" value="1"/>
</dbReference>
<keyword evidence="2" id="KW-0813">Transport</keyword>
<feature type="transmembrane region" description="Helical" evidence="7">
    <location>
        <begin position="263"/>
        <end position="285"/>
    </location>
</feature>
<evidence type="ECO:0000256" key="1">
    <source>
        <dbReference type="ARBA" id="ARBA00022617"/>
    </source>
</evidence>
<dbReference type="SUPFAM" id="SSF46626">
    <property type="entry name" value="Cytochrome c"/>
    <property type="match status" value="3"/>
</dbReference>
<name>A0A7X6IBQ1_9BACT</name>
<keyword evidence="2" id="KW-0249">Electron transport</keyword>
<dbReference type="InterPro" id="IPR023616">
    <property type="entry name" value="Cyt_c_oxase-like_su1_dom"/>
</dbReference>
<keyword evidence="7" id="KW-1133">Transmembrane helix</keyword>
<evidence type="ECO:0000313" key="11">
    <source>
        <dbReference type="Proteomes" id="UP000534783"/>
    </source>
</evidence>
<feature type="transmembrane region" description="Helical" evidence="7">
    <location>
        <begin position="375"/>
        <end position="395"/>
    </location>
</feature>
<keyword evidence="1 5" id="KW-0349">Heme</keyword>
<feature type="domain" description="Cytochrome c" evidence="9">
    <location>
        <begin position="706"/>
        <end position="802"/>
    </location>
</feature>
<feature type="transmembrane region" description="Helical" evidence="7">
    <location>
        <begin position="457"/>
        <end position="477"/>
    </location>
</feature>